<dbReference type="InterPro" id="IPR045087">
    <property type="entry name" value="Cu-oxidase_fam"/>
</dbReference>
<dbReference type="PANTHER" id="PTHR11709:SF502">
    <property type="entry name" value="MULTICOPPER OXIDASE"/>
    <property type="match status" value="1"/>
</dbReference>
<sequence length="146" mass="16282">MKILYIIFFVFALWTAAFTIPGLETRKSKQCTGNAAHTRKKWCDYNINTDYTNVVPNTGATREYWFSIDEVTVAPDGVSRPAMAVNGTIPGPTLYANWGDEVVVHVTNHLFESENGTSIHWHEIRQNYTNSNDGVVSITQCPTAPG</sequence>
<dbReference type="AlphaFoldDB" id="A0A1Q5TH22"/>
<dbReference type="STRING" id="1316194.A0A1Q5TH22"/>
<evidence type="ECO:0000256" key="3">
    <source>
        <dbReference type="SAM" id="SignalP"/>
    </source>
</evidence>
<dbReference type="Proteomes" id="UP000186955">
    <property type="component" value="Unassembled WGS sequence"/>
</dbReference>
<proteinExistence type="inferred from homology"/>
<evidence type="ECO:0000256" key="1">
    <source>
        <dbReference type="ARBA" id="ARBA00010609"/>
    </source>
</evidence>
<feature type="chain" id="PRO_5012637727" evidence="3">
    <location>
        <begin position="20"/>
        <end position="146"/>
    </location>
</feature>
<comment type="caution">
    <text evidence="5">The sequence shown here is derived from an EMBL/GenBank/DDBJ whole genome shotgun (WGS) entry which is preliminary data.</text>
</comment>
<feature type="signal peptide" evidence="3">
    <location>
        <begin position="1"/>
        <end position="19"/>
    </location>
</feature>
<gene>
    <name evidence="5" type="ORF">PENSUB_8369</name>
</gene>
<evidence type="ECO:0000256" key="2">
    <source>
        <dbReference type="ARBA" id="ARBA00023008"/>
    </source>
</evidence>
<name>A0A1Q5TH22_9EURO</name>
<accession>A0A1Q5TH22</accession>
<protein>
    <submittedName>
        <fullName evidence="5">Laccase-2</fullName>
    </submittedName>
</protein>
<keyword evidence="6" id="KW-1185">Reference proteome</keyword>
<evidence type="ECO:0000313" key="5">
    <source>
        <dbReference type="EMBL" id="OKO99524.1"/>
    </source>
</evidence>
<dbReference type="InterPro" id="IPR008972">
    <property type="entry name" value="Cupredoxin"/>
</dbReference>
<dbReference type="GO" id="GO:0005507">
    <property type="term" value="F:copper ion binding"/>
    <property type="evidence" value="ECO:0007669"/>
    <property type="project" value="InterPro"/>
</dbReference>
<reference evidence="5 6" key="1">
    <citation type="submission" date="2016-10" db="EMBL/GenBank/DDBJ databases">
        <title>Genome sequence of the ascomycete fungus Penicillium subrubescens.</title>
        <authorList>
            <person name="De Vries R.P."/>
            <person name="Peng M."/>
            <person name="Dilokpimol A."/>
            <person name="Hilden K."/>
            <person name="Makela M.R."/>
            <person name="Grigoriev I."/>
            <person name="Riley R."/>
            <person name="Granchi Z."/>
        </authorList>
    </citation>
    <scope>NUCLEOTIDE SEQUENCE [LARGE SCALE GENOMIC DNA]</scope>
    <source>
        <strain evidence="5 6">CBS 132785</strain>
    </source>
</reference>
<feature type="domain" description="Plastocyanin-like" evidence="4">
    <location>
        <begin position="69"/>
        <end position="146"/>
    </location>
</feature>
<dbReference type="GO" id="GO:0016491">
    <property type="term" value="F:oxidoreductase activity"/>
    <property type="evidence" value="ECO:0007669"/>
    <property type="project" value="TreeGrafter"/>
</dbReference>
<organism evidence="5 6">
    <name type="scientific">Penicillium subrubescens</name>
    <dbReference type="NCBI Taxonomy" id="1316194"/>
    <lineage>
        <taxon>Eukaryota</taxon>
        <taxon>Fungi</taxon>
        <taxon>Dikarya</taxon>
        <taxon>Ascomycota</taxon>
        <taxon>Pezizomycotina</taxon>
        <taxon>Eurotiomycetes</taxon>
        <taxon>Eurotiomycetidae</taxon>
        <taxon>Eurotiales</taxon>
        <taxon>Aspergillaceae</taxon>
        <taxon>Penicillium</taxon>
    </lineage>
</organism>
<dbReference type="OrthoDB" id="2121828at2759"/>
<keyword evidence="3" id="KW-0732">Signal</keyword>
<comment type="similarity">
    <text evidence="1">Belongs to the multicopper oxidase family.</text>
</comment>
<dbReference type="EMBL" id="MNBE01000656">
    <property type="protein sequence ID" value="OKO99524.1"/>
    <property type="molecule type" value="Genomic_DNA"/>
</dbReference>
<dbReference type="PANTHER" id="PTHR11709">
    <property type="entry name" value="MULTI-COPPER OXIDASE"/>
    <property type="match status" value="1"/>
</dbReference>
<evidence type="ECO:0000259" key="4">
    <source>
        <dbReference type="Pfam" id="PF07732"/>
    </source>
</evidence>
<evidence type="ECO:0000313" key="6">
    <source>
        <dbReference type="Proteomes" id="UP000186955"/>
    </source>
</evidence>
<dbReference type="Gene3D" id="2.60.40.420">
    <property type="entry name" value="Cupredoxins - blue copper proteins"/>
    <property type="match status" value="1"/>
</dbReference>
<dbReference type="InterPro" id="IPR011707">
    <property type="entry name" value="Cu-oxidase-like_N"/>
</dbReference>
<keyword evidence="2" id="KW-0186">Copper</keyword>
<dbReference type="Pfam" id="PF07732">
    <property type="entry name" value="Cu-oxidase_3"/>
    <property type="match status" value="1"/>
</dbReference>
<dbReference type="SUPFAM" id="SSF49503">
    <property type="entry name" value="Cupredoxins"/>
    <property type="match status" value="1"/>
</dbReference>